<evidence type="ECO:0000256" key="5">
    <source>
        <dbReference type="ARBA" id="ARBA00022692"/>
    </source>
</evidence>
<keyword evidence="11" id="KW-1185">Reference proteome</keyword>
<dbReference type="GO" id="GO:0009279">
    <property type="term" value="C:cell outer membrane"/>
    <property type="evidence" value="ECO:0007669"/>
    <property type="project" value="UniProtKB-SubCell"/>
</dbReference>
<protein>
    <recommendedName>
        <fullName evidence="12">TolC family protein</fullName>
    </recommendedName>
</protein>
<evidence type="ECO:0008006" key="12">
    <source>
        <dbReference type="Google" id="ProtNLM"/>
    </source>
</evidence>
<dbReference type="GO" id="GO:0015562">
    <property type="term" value="F:efflux transmembrane transporter activity"/>
    <property type="evidence" value="ECO:0007669"/>
    <property type="project" value="InterPro"/>
</dbReference>
<keyword evidence="5" id="KW-0812">Transmembrane</keyword>
<gene>
    <name evidence="10" type="ORF">CRYO30217_01799</name>
</gene>
<feature type="chain" id="PRO_5037617450" description="TolC family protein" evidence="9">
    <location>
        <begin position="24"/>
        <end position="413"/>
    </location>
</feature>
<comment type="subcellular location">
    <subcellularLocation>
        <location evidence="1">Cell outer membrane</location>
    </subcellularLocation>
</comment>
<sequence length="413" mass="46689">MKITKQILLIVVLIVTCHSASKAQSLDSLYQMAVEHNTTLKAIASEYEAILTKEDQVSQLPNPQIGVGVPVLRPETRLGPQVMMISASQMFPWFGTFDSKKAVILEMSKAKYEEISAVKLDLFYQIKSAYYQLVFLDQKRALYERSLENYTLMESTALAKVEAGEASIADVLRIQAKIDEYQSLIQQLENDKLSFAAQINQVTHRPLDQEIVTRETIGISLDNYDLDAFKSKISNHHPLIAKLDHQIEVSKNKVNVNQKMNQPTIGVGLDYGMINLRTDADPMNNGRDILTPKLMVSIPLYRKGYHAVNQEEELTQTALTFKKESLTDDMLSKIISYKSDYDNAALTLELIKKQEQKLESAYEVLVASYSADGKKIEELLTIQNELILLKLKAYQSELIMGLAVAKIERLTNY</sequence>
<evidence type="ECO:0000256" key="8">
    <source>
        <dbReference type="SAM" id="Coils"/>
    </source>
</evidence>
<dbReference type="AlphaFoldDB" id="A0A916JMM6"/>
<dbReference type="InterPro" id="IPR003423">
    <property type="entry name" value="OMP_efflux"/>
</dbReference>
<dbReference type="PANTHER" id="PTHR30026">
    <property type="entry name" value="OUTER MEMBRANE PROTEIN TOLC"/>
    <property type="match status" value="1"/>
</dbReference>
<evidence type="ECO:0000256" key="9">
    <source>
        <dbReference type="SAM" id="SignalP"/>
    </source>
</evidence>
<evidence type="ECO:0000256" key="7">
    <source>
        <dbReference type="ARBA" id="ARBA00023237"/>
    </source>
</evidence>
<dbReference type="Proteomes" id="UP000683507">
    <property type="component" value="Chromosome"/>
</dbReference>
<dbReference type="RefSeq" id="WP_258541988.1">
    <property type="nucleotide sequence ID" value="NZ_OU015584.1"/>
</dbReference>
<dbReference type="Gene3D" id="1.20.1600.10">
    <property type="entry name" value="Outer membrane efflux proteins (OEP)"/>
    <property type="match status" value="1"/>
</dbReference>
<dbReference type="InterPro" id="IPR051906">
    <property type="entry name" value="TolC-like"/>
</dbReference>
<dbReference type="GO" id="GO:1990281">
    <property type="term" value="C:efflux pump complex"/>
    <property type="evidence" value="ECO:0007669"/>
    <property type="project" value="TreeGrafter"/>
</dbReference>
<evidence type="ECO:0000256" key="6">
    <source>
        <dbReference type="ARBA" id="ARBA00023136"/>
    </source>
</evidence>
<evidence type="ECO:0000256" key="2">
    <source>
        <dbReference type="ARBA" id="ARBA00007613"/>
    </source>
</evidence>
<name>A0A916JMM6_9FLAO</name>
<proteinExistence type="inferred from homology"/>
<dbReference type="SUPFAM" id="SSF56954">
    <property type="entry name" value="Outer membrane efflux proteins (OEP)"/>
    <property type="match status" value="1"/>
</dbReference>
<evidence type="ECO:0000256" key="1">
    <source>
        <dbReference type="ARBA" id="ARBA00004442"/>
    </source>
</evidence>
<reference evidence="10" key="1">
    <citation type="submission" date="2021-04" db="EMBL/GenBank/DDBJ databases">
        <authorList>
            <person name="Rodrigo-Torres L."/>
            <person name="Arahal R. D."/>
            <person name="Lucena T."/>
        </authorList>
    </citation>
    <scope>NUCLEOTIDE SEQUENCE</scope>
    <source>
        <strain evidence="10">AS29M-1</strain>
    </source>
</reference>
<feature type="coiled-coil region" evidence="8">
    <location>
        <begin position="171"/>
        <end position="198"/>
    </location>
</feature>
<keyword evidence="7" id="KW-0998">Cell outer membrane</keyword>
<evidence type="ECO:0000256" key="3">
    <source>
        <dbReference type="ARBA" id="ARBA00022448"/>
    </source>
</evidence>
<keyword evidence="8" id="KW-0175">Coiled coil</keyword>
<comment type="similarity">
    <text evidence="2">Belongs to the outer membrane factor (OMF) (TC 1.B.17) family.</text>
</comment>
<evidence type="ECO:0000313" key="10">
    <source>
        <dbReference type="EMBL" id="CAG5082069.1"/>
    </source>
</evidence>
<dbReference type="KEGG" id="ptan:CRYO30217_01799"/>
<organism evidence="10 11">
    <name type="scientific">Parvicella tangerina</name>
    <dbReference type="NCBI Taxonomy" id="2829795"/>
    <lineage>
        <taxon>Bacteria</taxon>
        <taxon>Pseudomonadati</taxon>
        <taxon>Bacteroidota</taxon>
        <taxon>Flavobacteriia</taxon>
        <taxon>Flavobacteriales</taxon>
        <taxon>Parvicellaceae</taxon>
        <taxon>Parvicella</taxon>
    </lineage>
</organism>
<keyword evidence="3" id="KW-0813">Transport</keyword>
<accession>A0A916JMM6</accession>
<keyword evidence="4" id="KW-1134">Transmembrane beta strand</keyword>
<evidence type="ECO:0000256" key="4">
    <source>
        <dbReference type="ARBA" id="ARBA00022452"/>
    </source>
</evidence>
<keyword evidence="9" id="KW-0732">Signal</keyword>
<dbReference type="Pfam" id="PF02321">
    <property type="entry name" value="OEP"/>
    <property type="match status" value="1"/>
</dbReference>
<evidence type="ECO:0000313" key="11">
    <source>
        <dbReference type="Proteomes" id="UP000683507"/>
    </source>
</evidence>
<dbReference type="EMBL" id="OU015584">
    <property type="protein sequence ID" value="CAG5082069.1"/>
    <property type="molecule type" value="Genomic_DNA"/>
</dbReference>
<dbReference type="GO" id="GO:0015288">
    <property type="term" value="F:porin activity"/>
    <property type="evidence" value="ECO:0007669"/>
    <property type="project" value="TreeGrafter"/>
</dbReference>
<feature type="signal peptide" evidence="9">
    <location>
        <begin position="1"/>
        <end position="23"/>
    </location>
</feature>
<dbReference type="PANTHER" id="PTHR30026:SF20">
    <property type="entry name" value="OUTER MEMBRANE PROTEIN TOLC"/>
    <property type="match status" value="1"/>
</dbReference>
<keyword evidence="6" id="KW-0472">Membrane</keyword>